<accession>C3Z4A1</accession>
<feature type="non-terminal residue" evidence="10">
    <location>
        <position position="1"/>
    </location>
</feature>
<dbReference type="SMART" id="SM00112">
    <property type="entry name" value="CA"/>
    <property type="match status" value="1"/>
</dbReference>
<comment type="subcellular location">
    <subcellularLocation>
        <location evidence="1">Membrane</location>
        <topology evidence="1">Single-pass membrane protein</topology>
    </subcellularLocation>
</comment>
<evidence type="ECO:0000256" key="1">
    <source>
        <dbReference type="ARBA" id="ARBA00004167"/>
    </source>
</evidence>
<dbReference type="PANTHER" id="PTHR24028:SF146">
    <property type="entry name" value="CADHERIN 96CB, ISOFORM D-RELATED"/>
    <property type="match status" value="1"/>
</dbReference>
<organism>
    <name type="scientific">Branchiostoma floridae</name>
    <name type="common">Florida lancelet</name>
    <name type="synonym">Amphioxus</name>
    <dbReference type="NCBI Taxonomy" id="7739"/>
    <lineage>
        <taxon>Eukaryota</taxon>
        <taxon>Metazoa</taxon>
        <taxon>Chordata</taxon>
        <taxon>Cephalochordata</taxon>
        <taxon>Leptocardii</taxon>
        <taxon>Amphioxiformes</taxon>
        <taxon>Branchiostomatidae</taxon>
        <taxon>Branchiostoma</taxon>
    </lineage>
</organism>
<keyword evidence="7" id="KW-0325">Glycoprotein</keyword>
<name>C3Z4A1_BRAFL</name>
<evidence type="ECO:0000259" key="9">
    <source>
        <dbReference type="PROSITE" id="PS50268"/>
    </source>
</evidence>
<dbReference type="PRINTS" id="PR00205">
    <property type="entry name" value="CADHERIN"/>
</dbReference>
<dbReference type="STRING" id="7739.C3Z4A1"/>
<evidence type="ECO:0000256" key="6">
    <source>
        <dbReference type="ARBA" id="ARBA00023136"/>
    </source>
</evidence>
<dbReference type="Gene3D" id="2.60.40.60">
    <property type="entry name" value="Cadherins"/>
    <property type="match status" value="2"/>
</dbReference>
<dbReference type="FunFam" id="2.60.40.60:FF:000194">
    <property type="entry name" value="FAT atypical cadherin 2"/>
    <property type="match status" value="1"/>
</dbReference>
<protein>
    <recommendedName>
        <fullName evidence="9">Cadherin domain-containing protein</fullName>
    </recommendedName>
</protein>
<sequence length="173" mass="18807">NENPPIFQQDRYDATIPENQPVGTTIITVCANDTDSGRNGEVRYRLVQTGLDDENFAVHPTSGVITSVVEFDFESLEHTSFSIIVEAFDQGVPTLTGTATITINITDQNDNKPCPDDQRYEIASHNLTIGSTIATIEADDHDNGPNGNVSYSFKTKAGELANLFSIDPSTGRI</sequence>
<dbReference type="CDD" id="cd11304">
    <property type="entry name" value="Cadherin_repeat"/>
    <property type="match status" value="2"/>
</dbReference>
<dbReference type="EMBL" id="GG666578">
    <property type="protein sequence ID" value="EEN52714.1"/>
    <property type="molecule type" value="Genomic_DNA"/>
</dbReference>
<keyword evidence="2" id="KW-0812">Transmembrane</keyword>
<gene>
    <name evidence="10" type="ORF">BRAFLDRAFT_219151</name>
</gene>
<keyword evidence="5" id="KW-1133">Transmembrane helix</keyword>
<evidence type="ECO:0000256" key="7">
    <source>
        <dbReference type="ARBA" id="ARBA00023180"/>
    </source>
</evidence>
<dbReference type="InParanoid" id="C3Z4A1"/>
<feature type="domain" description="Cadherin" evidence="9">
    <location>
        <begin position="8"/>
        <end position="115"/>
    </location>
</feature>
<dbReference type="PANTHER" id="PTHR24028">
    <property type="entry name" value="CADHERIN-87A"/>
    <property type="match status" value="1"/>
</dbReference>
<keyword evidence="3" id="KW-0677">Repeat</keyword>
<keyword evidence="6" id="KW-0472">Membrane</keyword>
<evidence type="ECO:0000313" key="10">
    <source>
        <dbReference type="EMBL" id="EEN52714.1"/>
    </source>
</evidence>
<dbReference type="PROSITE" id="PS00232">
    <property type="entry name" value="CADHERIN_1"/>
    <property type="match status" value="1"/>
</dbReference>
<keyword evidence="4 8" id="KW-0106">Calcium</keyword>
<evidence type="ECO:0000256" key="3">
    <source>
        <dbReference type="ARBA" id="ARBA00022737"/>
    </source>
</evidence>
<dbReference type="InterPro" id="IPR015919">
    <property type="entry name" value="Cadherin-like_sf"/>
</dbReference>
<dbReference type="Pfam" id="PF00028">
    <property type="entry name" value="Cadherin"/>
    <property type="match status" value="1"/>
</dbReference>
<reference evidence="10" key="1">
    <citation type="journal article" date="2008" name="Nature">
        <title>The amphioxus genome and the evolution of the chordate karyotype.</title>
        <authorList>
            <consortium name="US DOE Joint Genome Institute (JGI-PGF)"/>
            <person name="Putnam N.H."/>
            <person name="Butts T."/>
            <person name="Ferrier D.E.K."/>
            <person name="Furlong R.F."/>
            <person name="Hellsten U."/>
            <person name="Kawashima T."/>
            <person name="Robinson-Rechavi M."/>
            <person name="Shoguchi E."/>
            <person name="Terry A."/>
            <person name="Yu J.-K."/>
            <person name="Benito-Gutierrez E.L."/>
            <person name="Dubchak I."/>
            <person name="Garcia-Fernandez J."/>
            <person name="Gibson-Brown J.J."/>
            <person name="Grigoriev I.V."/>
            <person name="Horton A.C."/>
            <person name="de Jong P.J."/>
            <person name="Jurka J."/>
            <person name="Kapitonov V.V."/>
            <person name="Kohara Y."/>
            <person name="Kuroki Y."/>
            <person name="Lindquist E."/>
            <person name="Lucas S."/>
            <person name="Osoegawa K."/>
            <person name="Pennacchio L.A."/>
            <person name="Salamov A.A."/>
            <person name="Satou Y."/>
            <person name="Sauka-Spengler T."/>
            <person name="Schmutz J."/>
            <person name="Shin-I T."/>
            <person name="Toyoda A."/>
            <person name="Bronner-Fraser M."/>
            <person name="Fujiyama A."/>
            <person name="Holland L.Z."/>
            <person name="Holland P.W.H."/>
            <person name="Satoh N."/>
            <person name="Rokhsar D.S."/>
        </authorList>
    </citation>
    <scope>NUCLEOTIDE SEQUENCE [LARGE SCALE GENOMIC DNA]</scope>
    <source>
        <strain evidence="10">S238N-H82</strain>
        <tissue evidence="10">Testes</tissue>
    </source>
</reference>
<feature type="domain" description="Cadherin" evidence="9">
    <location>
        <begin position="126"/>
        <end position="173"/>
    </location>
</feature>
<evidence type="ECO:0000256" key="8">
    <source>
        <dbReference type="PROSITE-ProRule" id="PRU00043"/>
    </source>
</evidence>
<evidence type="ECO:0000256" key="2">
    <source>
        <dbReference type="ARBA" id="ARBA00022692"/>
    </source>
</evidence>
<dbReference type="GO" id="GO:0005509">
    <property type="term" value="F:calcium ion binding"/>
    <property type="evidence" value="ECO:0007669"/>
    <property type="project" value="UniProtKB-UniRule"/>
</dbReference>
<evidence type="ECO:0000256" key="4">
    <source>
        <dbReference type="ARBA" id="ARBA00022837"/>
    </source>
</evidence>
<evidence type="ECO:0000256" key="5">
    <source>
        <dbReference type="ARBA" id="ARBA00022989"/>
    </source>
</evidence>
<dbReference type="AlphaFoldDB" id="C3Z4A1"/>
<dbReference type="eggNOG" id="KOG4289">
    <property type="taxonomic scope" value="Eukaryota"/>
</dbReference>
<dbReference type="PROSITE" id="PS50268">
    <property type="entry name" value="CADHERIN_2"/>
    <property type="match status" value="2"/>
</dbReference>
<dbReference type="InterPro" id="IPR050174">
    <property type="entry name" value="Protocadherin/Cadherin-CA"/>
</dbReference>
<dbReference type="InterPro" id="IPR020894">
    <property type="entry name" value="Cadherin_CS"/>
</dbReference>
<dbReference type="GO" id="GO:0007156">
    <property type="term" value="P:homophilic cell adhesion via plasma membrane adhesion molecules"/>
    <property type="evidence" value="ECO:0007669"/>
    <property type="project" value="InterPro"/>
</dbReference>
<feature type="non-terminal residue" evidence="10">
    <location>
        <position position="173"/>
    </location>
</feature>
<dbReference type="GO" id="GO:0005886">
    <property type="term" value="C:plasma membrane"/>
    <property type="evidence" value="ECO:0007669"/>
    <property type="project" value="InterPro"/>
</dbReference>
<dbReference type="SUPFAM" id="SSF49313">
    <property type="entry name" value="Cadherin-like"/>
    <property type="match status" value="2"/>
</dbReference>
<dbReference type="InterPro" id="IPR002126">
    <property type="entry name" value="Cadherin-like_dom"/>
</dbReference>
<proteinExistence type="predicted"/>